<feature type="domain" description="FP protein C-terminal" evidence="1">
    <location>
        <begin position="442"/>
        <end position="489"/>
    </location>
</feature>
<dbReference type="EMBL" id="CADCXV010000944">
    <property type="protein sequence ID" value="CAB0039215.1"/>
    <property type="molecule type" value="Genomic_DNA"/>
</dbReference>
<dbReference type="Pfam" id="PF25298">
    <property type="entry name" value="Baculo_FP_2nd"/>
    <property type="match status" value="1"/>
</dbReference>
<evidence type="ECO:0000259" key="1">
    <source>
        <dbReference type="Pfam" id="PF25298"/>
    </source>
</evidence>
<keyword evidence="3" id="KW-1185">Reference proteome</keyword>
<evidence type="ECO:0000313" key="3">
    <source>
        <dbReference type="Proteomes" id="UP000479190"/>
    </source>
</evidence>
<sequence>MEGAAKAMGKLDERLTKQENALKVNAEVISSIRQELLYFTRTVQKIQTADFSPAPQLLTDDCEVLLSGLPIESNLSDSAILDKTLSNIGLPQHTRFITRTRNWSPKNQRKNSNCGHTRSLVFQCSSPVVRDTIVSHLLVVQPYTFVYVCVCVCYNISPKSTIFTLASFSPTEYELCQLVPCILLLMSRAGGFECRHCTRTIATVSLICSCGLAFHPGCLGRYLATSALTDCCSALLSGTSVSGADIRRGRRAKDIALTQLQSRSTSVDARRYIDEGHTAAEHSKTQDTCPPSTMSVSNESILEAILRIEAGVSEVRATCTELRAGAVAMDAKLDRAIATLETHNDRISAVEDRQREIMDYLKKMKPCTGIKIVGIPDALSDSSDAGTRKLCVDVLKLIGAEDTTITRDRVLNMKRKAGEILASALLPGASGVLRIYEMRSSFTHNLLIKTKEVAKARGYAHVWVRDGLVCVRKSDGLEVIEVLTEMDLKMPYEINFSSPWIFCQPFSGVLQYHPRRPIASSSKHALSRPLRKRLVESMIFATFDYGSSVFYDLNKEQSLQLHRLHNACVRFVCMERYRTELMSPRIVWHWLWLTRGWIKLHKPSSNKVLLYCRTLALLLNWTSVCGELNELRRRQNESSEMLSELQRRMTVFASTSRDAELPPICPTPTVDSCEVRVTGIPASVSAPDITTTERILKALQLERLTPHVISVRPWTAGRAVHRTPHLPRLPLECAQMPVVRER</sequence>
<dbReference type="InterPro" id="IPR057251">
    <property type="entry name" value="FP_C"/>
</dbReference>
<reference evidence="2 3" key="1">
    <citation type="submission" date="2020-02" db="EMBL/GenBank/DDBJ databases">
        <authorList>
            <person name="Ferguson B K."/>
        </authorList>
    </citation>
    <scope>NUCLEOTIDE SEQUENCE [LARGE SCALE GENOMIC DNA]</scope>
</reference>
<dbReference type="OrthoDB" id="5989141at2759"/>
<accession>A0A6H5ITM1</accession>
<protein>
    <recommendedName>
        <fullName evidence="1">FP protein C-terminal domain-containing protein</fullName>
    </recommendedName>
</protein>
<proteinExistence type="predicted"/>
<evidence type="ECO:0000313" key="2">
    <source>
        <dbReference type="EMBL" id="CAB0039215.1"/>
    </source>
</evidence>
<gene>
    <name evidence="2" type="ORF">TBRA_LOCUS10967</name>
</gene>
<organism evidence="2 3">
    <name type="scientific">Trichogramma brassicae</name>
    <dbReference type="NCBI Taxonomy" id="86971"/>
    <lineage>
        <taxon>Eukaryota</taxon>
        <taxon>Metazoa</taxon>
        <taxon>Ecdysozoa</taxon>
        <taxon>Arthropoda</taxon>
        <taxon>Hexapoda</taxon>
        <taxon>Insecta</taxon>
        <taxon>Pterygota</taxon>
        <taxon>Neoptera</taxon>
        <taxon>Endopterygota</taxon>
        <taxon>Hymenoptera</taxon>
        <taxon>Apocrita</taxon>
        <taxon>Proctotrupomorpha</taxon>
        <taxon>Chalcidoidea</taxon>
        <taxon>Trichogrammatidae</taxon>
        <taxon>Trichogramma</taxon>
    </lineage>
</organism>
<name>A0A6H5ITM1_9HYME</name>
<dbReference type="AlphaFoldDB" id="A0A6H5ITM1"/>
<dbReference type="Proteomes" id="UP000479190">
    <property type="component" value="Unassembled WGS sequence"/>
</dbReference>